<dbReference type="GO" id="GO:0005096">
    <property type="term" value="F:GTPase activator activity"/>
    <property type="evidence" value="ECO:0007669"/>
    <property type="project" value="InterPro"/>
</dbReference>
<keyword evidence="1" id="KW-0863">Zinc-finger</keyword>
<reference evidence="4" key="1">
    <citation type="submission" date="2021-01" db="EMBL/GenBank/DDBJ databases">
        <authorList>
            <person name="Corre E."/>
            <person name="Pelletier E."/>
            <person name="Niang G."/>
            <person name="Scheremetjew M."/>
            <person name="Finn R."/>
            <person name="Kale V."/>
            <person name="Holt S."/>
            <person name="Cochrane G."/>
            <person name="Meng A."/>
            <person name="Brown T."/>
            <person name="Cohen L."/>
        </authorList>
    </citation>
    <scope>NUCLEOTIDE SEQUENCE</scope>
    <source>
        <strain evidence="4">CCMP1243</strain>
    </source>
</reference>
<evidence type="ECO:0000256" key="2">
    <source>
        <dbReference type="SAM" id="MobiDB-lite"/>
    </source>
</evidence>
<evidence type="ECO:0000256" key="1">
    <source>
        <dbReference type="PROSITE-ProRule" id="PRU00288"/>
    </source>
</evidence>
<dbReference type="InterPro" id="IPR001164">
    <property type="entry name" value="ArfGAP_dom"/>
</dbReference>
<dbReference type="PROSITE" id="PS50115">
    <property type="entry name" value="ARFGAP"/>
    <property type="match status" value="1"/>
</dbReference>
<dbReference type="EMBL" id="HBHJ01015369">
    <property type="protein sequence ID" value="CAD9686778.1"/>
    <property type="molecule type" value="Transcribed_RNA"/>
</dbReference>
<dbReference type="Gene3D" id="1.10.220.150">
    <property type="entry name" value="Arf GTPase activating protein"/>
    <property type="match status" value="1"/>
</dbReference>
<name>A0A7S2S1I9_9STRA</name>
<dbReference type="PANTHER" id="PTHR45705:SF1">
    <property type="entry name" value="FI20236P1"/>
    <property type="match status" value="1"/>
</dbReference>
<evidence type="ECO:0000313" key="4">
    <source>
        <dbReference type="EMBL" id="CAD9686778.1"/>
    </source>
</evidence>
<dbReference type="GO" id="GO:0008270">
    <property type="term" value="F:zinc ion binding"/>
    <property type="evidence" value="ECO:0007669"/>
    <property type="project" value="UniProtKB-KW"/>
</dbReference>
<evidence type="ECO:0000259" key="3">
    <source>
        <dbReference type="PROSITE" id="PS50115"/>
    </source>
</evidence>
<dbReference type="SMART" id="SM00105">
    <property type="entry name" value="ArfGap"/>
    <property type="match status" value="1"/>
</dbReference>
<keyword evidence="1" id="KW-0862">Zinc</keyword>
<dbReference type="Pfam" id="PF01412">
    <property type="entry name" value="ArfGap"/>
    <property type="match status" value="1"/>
</dbReference>
<gene>
    <name evidence="4" type="ORF">RMAR1173_LOCUS10187</name>
</gene>
<dbReference type="CDD" id="cd08204">
    <property type="entry name" value="ArfGap"/>
    <property type="match status" value="1"/>
</dbReference>
<feature type="region of interest" description="Disordered" evidence="2">
    <location>
        <begin position="152"/>
        <end position="218"/>
    </location>
</feature>
<proteinExistence type="predicted"/>
<dbReference type="SUPFAM" id="SSF57863">
    <property type="entry name" value="ArfGap/RecO-like zinc finger"/>
    <property type="match status" value="1"/>
</dbReference>
<feature type="compositionally biased region" description="Low complexity" evidence="2">
    <location>
        <begin position="204"/>
        <end position="214"/>
    </location>
</feature>
<dbReference type="InterPro" id="IPR038508">
    <property type="entry name" value="ArfGAP_dom_sf"/>
</dbReference>
<dbReference type="PRINTS" id="PR00405">
    <property type="entry name" value="REVINTRACTNG"/>
</dbReference>
<dbReference type="AlphaFoldDB" id="A0A7S2S1I9"/>
<dbReference type="InterPro" id="IPR051718">
    <property type="entry name" value="ARF_GTPase-activating"/>
</dbReference>
<dbReference type="PANTHER" id="PTHR45705">
    <property type="entry name" value="FI20236P1"/>
    <property type="match status" value="1"/>
</dbReference>
<dbReference type="GO" id="GO:0005737">
    <property type="term" value="C:cytoplasm"/>
    <property type="evidence" value="ECO:0007669"/>
    <property type="project" value="TreeGrafter"/>
</dbReference>
<sequence>MDAQCHRVVLAARAQLKRLNERTPEETEAARRADKATHQELKKLSREGENAKCADCGALYPGWAALPHGVFLCMNCAQVHRHLGRHISQVKAVNTGTYLWYPDELSVMRTVGNARANAISLGKAPRDLPRPHDKSSRDEVLRFARAKYERKEWHLSEPPTTEPQTRALAATANTPPSSGKVTRAQDRDLLLSFEDAPPSPSRPTCPSSPATPAPHGRGSLVQGILSLYGPPPAATCTGGASLLPKQPQTLGFPPTSGRSTCAQQCHYPPAVVAFSPVPVAPAAALGTSGTDFFASYGL</sequence>
<dbReference type="InterPro" id="IPR037278">
    <property type="entry name" value="ARFGAP/RecO"/>
</dbReference>
<keyword evidence="1" id="KW-0479">Metal-binding</keyword>
<protein>
    <recommendedName>
        <fullName evidence="3">Arf-GAP domain-containing protein</fullName>
    </recommendedName>
</protein>
<feature type="domain" description="Arf-GAP" evidence="3">
    <location>
        <begin position="35"/>
        <end position="163"/>
    </location>
</feature>
<feature type="compositionally biased region" description="Polar residues" evidence="2">
    <location>
        <begin position="171"/>
        <end position="180"/>
    </location>
</feature>
<organism evidence="4">
    <name type="scientific">Rhizochromulina marina</name>
    <dbReference type="NCBI Taxonomy" id="1034831"/>
    <lineage>
        <taxon>Eukaryota</taxon>
        <taxon>Sar</taxon>
        <taxon>Stramenopiles</taxon>
        <taxon>Ochrophyta</taxon>
        <taxon>Dictyochophyceae</taxon>
        <taxon>Rhizochromulinales</taxon>
        <taxon>Rhizochromulina</taxon>
    </lineage>
</organism>
<accession>A0A7S2S1I9</accession>